<name>A0A451BP21_9GAMM</name>
<dbReference type="SUPFAM" id="SSF51126">
    <property type="entry name" value="Pectin lyase-like"/>
    <property type="match status" value="1"/>
</dbReference>
<dbReference type="PANTHER" id="PTHR12338">
    <property type="entry name" value="AUTOTRANSPORTER"/>
    <property type="match status" value="1"/>
</dbReference>
<gene>
    <name evidence="2" type="ORF">BECKSD772D_GA0070982_10824</name>
</gene>
<dbReference type="AlphaFoldDB" id="A0A451BP21"/>
<proteinExistence type="predicted"/>
<dbReference type="InterPro" id="IPR008638">
    <property type="entry name" value="FhaB/CdiA-like_TPS"/>
</dbReference>
<sequence length="462" mass="46842">MLVNPAGVVFGPGSQLNVGGITASTLAISDADFLDGDDYHFRGNATASKVLNRGKLNANGGIVALIAPVVENEGVIDAPRGAAVLAGRRVGHPGLHGRRAAFRHRGKSTLDALAENKGLIRADEGRVILAANAAHDLLSGAVNNTGVIEAREITRKGGRILLTGAAVTNKDRLFSERIELAGDLIINDGEISANGEGIEGGGAIGMEASRAIINTGRVSATGKTGGRIRVATRNGIDAGEWDASGEDAGGDIHIRASGNWEQTAAGRMDASAAAGDGGTIRVTAEKGLWLSGTLDASGGAPENARGNARGGDISLTADTLTLAGAHLHADGATDGGRIRAGGGWQGKDTDLPNARKTRVTASTELTANAGTSGDGGTVVIWSEETTTFAGAIAATGGRSGGDGGRAEVSSHDKLGFTGDADLSAHAGARRKLLLDPKNIVIDDSTPSAYEVIPLTYARPQGR</sequence>
<dbReference type="Gene3D" id="2.160.20.10">
    <property type="entry name" value="Single-stranded right-handed beta-helix, Pectin lyase-like"/>
    <property type="match status" value="2"/>
</dbReference>
<evidence type="ECO:0000259" key="1">
    <source>
        <dbReference type="Pfam" id="PF05860"/>
    </source>
</evidence>
<dbReference type="EMBL" id="CAADHB010000082">
    <property type="protein sequence ID" value="VFK80051.1"/>
    <property type="molecule type" value="Genomic_DNA"/>
</dbReference>
<organism evidence="2">
    <name type="scientific">Candidatus Kentrum sp. SD</name>
    <dbReference type="NCBI Taxonomy" id="2126332"/>
    <lineage>
        <taxon>Bacteria</taxon>
        <taxon>Pseudomonadati</taxon>
        <taxon>Pseudomonadota</taxon>
        <taxon>Gammaproteobacteria</taxon>
        <taxon>Candidatus Kentrum</taxon>
    </lineage>
</organism>
<dbReference type="InterPro" id="IPR050909">
    <property type="entry name" value="Bact_Autotransporter_VF"/>
</dbReference>
<dbReference type="InterPro" id="IPR011050">
    <property type="entry name" value="Pectin_lyase_fold/virulence"/>
</dbReference>
<accession>A0A451BP21</accession>
<evidence type="ECO:0000313" key="2">
    <source>
        <dbReference type="EMBL" id="VFK80051.1"/>
    </source>
</evidence>
<dbReference type="PANTHER" id="PTHR12338:SF5">
    <property type="entry name" value="ANTIGEN 43-RELATED"/>
    <property type="match status" value="1"/>
</dbReference>
<protein>
    <submittedName>
        <fullName evidence="2">Filamentous hemagglutinin family N-terminal domain-containing protein</fullName>
    </submittedName>
</protein>
<dbReference type="Pfam" id="PF05860">
    <property type="entry name" value="TPS"/>
    <property type="match status" value="1"/>
</dbReference>
<dbReference type="InterPro" id="IPR012334">
    <property type="entry name" value="Pectin_lyas_fold"/>
</dbReference>
<reference evidence="2" key="1">
    <citation type="submission" date="2019-02" db="EMBL/GenBank/DDBJ databases">
        <authorList>
            <person name="Gruber-Vodicka R. H."/>
            <person name="Seah K. B. B."/>
        </authorList>
    </citation>
    <scope>NUCLEOTIDE SEQUENCE</scope>
    <source>
        <strain evidence="2">BECK_S127</strain>
    </source>
</reference>
<feature type="domain" description="Filamentous haemagglutinin FhaB/tRNA nuclease CdiA-like TPS" evidence="1">
    <location>
        <begin position="1"/>
        <end position="169"/>
    </location>
</feature>